<evidence type="ECO:0000313" key="4">
    <source>
        <dbReference type="Proteomes" id="UP001595724"/>
    </source>
</evidence>
<feature type="transmembrane region" description="Helical" evidence="2">
    <location>
        <begin position="102"/>
        <end position="128"/>
    </location>
</feature>
<feature type="region of interest" description="Disordered" evidence="1">
    <location>
        <begin position="144"/>
        <end position="176"/>
    </location>
</feature>
<keyword evidence="2" id="KW-0812">Transmembrane</keyword>
<dbReference type="EMBL" id="JBHRYF010000022">
    <property type="protein sequence ID" value="MFC3661538.1"/>
    <property type="molecule type" value="Genomic_DNA"/>
</dbReference>
<proteinExistence type="predicted"/>
<accession>A0ABV7UXU0</accession>
<keyword evidence="2" id="KW-0472">Membrane</keyword>
<gene>
    <name evidence="3" type="ORF">ACFOM9_15875</name>
</gene>
<name>A0ABV7UXU0_9GAMM</name>
<evidence type="ECO:0000313" key="3">
    <source>
        <dbReference type="EMBL" id="MFC3661538.1"/>
    </source>
</evidence>
<evidence type="ECO:0000256" key="1">
    <source>
        <dbReference type="SAM" id="MobiDB-lite"/>
    </source>
</evidence>
<feature type="region of interest" description="Disordered" evidence="1">
    <location>
        <begin position="1"/>
        <end position="27"/>
    </location>
</feature>
<keyword evidence="2" id="KW-1133">Transmembrane helix</keyword>
<sequence length="176" mass="18447">MAERDANQQVPEGPDDDTERAQTPHLDESVRRIGAAGRATLDSALDTGRALRRLVANDLALARSAMGRALAWVAVAIVFGASAWLLVMGMATAFLHSLGLSWLAGFAICAALNLAVTALAAWRVSVFFDYAGMHATRRQFSRLGVGDESAKPDEGTDPPSCPTPPMPASTAGTGTP</sequence>
<dbReference type="Proteomes" id="UP001595724">
    <property type="component" value="Unassembled WGS sequence"/>
</dbReference>
<comment type="caution">
    <text evidence="3">The sequence shown here is derived from an EMBL/GenBank/DDBJ whole genome shotgun (WGS) entry which is preliminary data.</text>
</comment>
<reference evidence="4" key="1">
    <citation type="journal article" date="2019" name="Int. J. Syst. Evol. Microbiol.">
        <title>The Global Catalogue of Microorganisms (GCM) 10K type strain sequencing project: providing services to taxonomists for standard genome sequencing and annotation.</title>
        <authorList>
            <consortium name="The Broad Institute Genomics Platform"/>
            <consortium name="The Broad Institute Genome Sequencing Center for Infectious Disease"/>
            <person name="Wu L."/>
            <person name="Ma J."/>
        </authorList>
    </citation>
    <scope>NUCLEOTIDE SEQUENCE [LARGE SCALE GENOMIC DNA]</scope>
    <source>
        <strain evidence="4">KCTC 42211</strain>
    </source>
</reference>
<dbReference type="RefSeq" id="WP_386713148.1">
    <property type="nucleotide sequence ID" value="NZ_JBHRYF010000022.1"/>
</dbReference>
<keyword evidence="4" id="KW-1185">Reference proteome</keyword>
<protein>
    <submittedName>
        <fullName evidence="3">Phage holin family protein</fullName>
    </submittedName>
</protein>
<evidence type="ECO:0000256" key="2">
    <source>
        <dbReference type="SAM" id="Phobius"/>
    </source>
</evidence>
<feature type="transmembrane region" description="Helical" evidence="2">
    <location>
        <begin position="69"/>
        <end position="96"/>
    </location>
</feature>
<organism evidence="3 4">
    <name type="scientific">Luteimonas notoginsengisoli</name>
    <dbReference type="NCBI Taxonomy" id="1578200"/>
    <lineage>
        <taxon>Bacteria</taxon>
        <taxon>Pseudomonadati</taxon>
        <taxon>Pseudomonadota</taxon>
        <taxon>Gammaproteobacteria</taxon>
        <taxon>Lysobacterales</taxon>
        <taxon>Lysobacteraceae</taxon>
        <taxon>Luteimonas</taxon>
    </lineage>
</organism>